<protein>
    <submittedName>
        <fullName evidence="1">Uncharacterized protein</fullName>
    </submittedName>
</protein>
<accession>A0A368H9Q2</accession>
<dbReference type="AlphaFoldDB" id="A0A368H9Q2"/>
<keyword evidence="2" id="KW-1185">Reference proteome</keyword>
<dbReference type="EMBL" id="JOJR01000002">
    <property type="protein sequence ID" value="RCN53341.1"/>
    <property type="molecule type" value="Genomic_DNA"/>
</dbReference>
<dbReference type="STRING" id="29170.A0A368H9Q2"/>
<dbReference type="Proteomes" id="UP000252519">
    <property type="component" value="Unassembled WGS sequence"/>
</dbReference>
<evidence type="ECO:0000313" key="1">
    <source>
        <dbReference type="EMBL" id="RCN53341.1"/>
    </source>
</evidence>
<name>A0A368H9Q2_ANCCA</name>
<dbReference type="OrthoDB" id="5845450at2759"/>
<gene>
    <name evidence="1" type="ORF">ANCCAN_00404</name>
</gene>
<sequence length="96" mass="11467">MNFYFSLAKVFSTLYTICNALQSAMTTSLYSTCMWYAMRFLPYKYAPAYDPVTLWKRWEVLERYKSRKKECWKVNTMRGSHGHVRSYPWTAAHPVC</sequence>
<reference evidence="1 2" key="1">
    <citation type="submission" date="2014-10" db="EMBL/GenBank/DDBJ databases">
        <title>Draft genome of the hookworm Ancylostoma caninum.</title>
        <authorList>
            <person name="Mitreva M."/>
        </authorList>
    </citation>
    <scope>NUCLEOTIDE SEQUENCE [LARGE SCALE GENOMIC DNA]</scope>
    <source>
        <strain evidence="1 2">Baltimore</strain>
    </source>
</reference>
<comment type="caution">
    <text evidence="1">The sequence shown here is derived from an EMBL/GenBank/DDBJ whole genome shotgun (WGS) entry which is preliminary data.</text>
</comment>
<organism evidence="1 2">
    <name type="scientific">Ancylostoma caninum</name>
    <name type="common">Dog hookworm</name>
    <dbReference type="NCBI Taxonomy" id="29170"/>
    <lineage>
        <taxon>Eukaryota</taxon>
        <taxon>Metazoa</taxon>
        <taxon>Ecdysozoa</taxon>
        <taxon>Nematoda</taxon>
        <taxon>Chromadorea</taxon>
        <taxon>Rhabditida</taxon>
        <taxon>Rhabditina</taxon>
        <taxon>Rhabditomorpha</taxon>
        <taxon>Strongyloidea</taxon>
        <taxon>Ancylostomatidae</taxon>
        <taxon>Ancylostomatinae</taxon>
        <taxon>Ancylostoma</taxon>
    </lineage>
</organism>
<proteinExistence type="predicted"/>
<evidence type="ECO:0000313" key="2">
    <source>
        <dbReference type="Proteomes" id="UP000252519"/>
    </source>
</evidence>